<gene>
    <name evidence="2" type="ORF">Pla52n_42240</name>
</gene>
<organism evidence="2 3">
    <name type="scientific">Stieleria varia</name>
    <dbReference type="NCBI Taxonomy" id="2528005"/>
    <lineage>
        <taxon>Bacteria</taxon>
        <taxon>Pseudomonadati</taxon>
        <taxon>Planctomycetota</taxon>
        <taxon>Planctomycetia</taxon>
        <taxon>Pirellulales</taxon>
        <taxon>Pirellulaceae</taxon>
        <taxon>Stieleria</taxon>
    </lineage>
</organism>
<accession>A0A5C6ALE9</accession>
<dbReference type="RefSeq" id="WP_197454784.1">
    <property type="nucleotide sequence ID" value="NZ_CP151726.1"/>
</dbReference>
<name>A0A5C6ALE9_9BACT</name>
<keyword evidence="3" id="KW-1185">Reference proteome</keyword>
<dbReference type="CDD" id="cd06260">
    <property type="entry name" value="DUF820-like"/>
    <property type="match status" value="1"/>
</dbReference>
<feature type="domain" description="Putative restriction endonuclease" evidence="1">
    <location>
        <begin position="20"/>
        <end position="87"/>
    </location>
</feature>
<reference evidence="2 3" key="1">
    <citation type="submission" date="2019-02" db="EMBL/GenBank/DDBJ databases">
        <title>Deep-cultivation of Planctomycetes and their phenomic and genomic characterization uncovers novel biology.</title>
        <authorList>
            <person name="Wiegand S."/>
            <person name="Jogler M."/>
            <person name="Boedeker C."/>
            <person name="Pinto D."/>
            <person name="Vollmers J."/>
            <person name="Rivas-Marin E."/>
            <person name="Kohn T."/>
            <person name="Peeters S.H."/>
            <person name="Heuer A."/>
            <person name="Rast P."/>
            <person name="Oberbeckmann S."/>
            <person name="Bunk B."/>
            <person name="Jeske O."/>
            <person name="Meyerdierks A."/>
            <person name="Storesund J.E."/>
            <person name="Kallscheuer N."/>
            <person name="Luecker S."/>
            <person name="Lage O.M."/>
            <person name="Pohl T."/>
            <person name="Merkel B.J."/>
            <person name="Hornburger P."/>
            <person name="Mueller R.-W."/>
            <person name="Bruemmer F."/>
            <person name="Labrenz M."/>
            <person name="Spormann A.M."/>
            <person name="Op Den Camp H."/>
            <person name="Overmann J."/>
            <person name="Amann R."/>
            <person name="Jetten M.S.M."/>
            <person name="Mascher T."/>
            <person name="Medema M.H."/>
            <person name="Devos D.P."/>
            <person name="Kaster A.-K."/>
            <person name="Ovreas L."/>
            <person name="Rohde M."/>
            <person name="Galperin M.Y."/>
            <person name="Jogler C."/>
        </authorList>
    </citation>
    <scope>NUCLEOTIDE SEQUENCE [LARGE SCALE GENOMIC DNA]</scope>
    <source>
        <strain evidence="2 3">Pla52n</strain>
    </source>
</reference>
<dbReference type="EMBL" id="SJPN01000005">
    <property type="protein sequence ID" value="TWU00855.1"/>
    <property type="molecule type" value="Genomic_DNA"/>
</dbReference>
<comment type="caution">
    <text evidence="2">The sequence shown here is derived from an EMBL/GenBank/DDBJ whole genome shotgun (WGS) entry which is preliminary data.</text>
</comment>
<dbReference type="AlphaFoldDB" id="A0A5C6ALE9"/>
<protein>
    <recommendedName>
        <fullName evidence="1">Putative restriction endonuclease domain-containing protein</fullName>
    </recommendedName>
</protein>
<dbReference type="Pfam" id="PF05685">
    <property type="entry name" value="Uma2"/>
    <property type="match status" value="1"/>
</dbReference>
<dbReference type="InterPro" id="IPR011335">
    <property type="entry name" value="Restrct_endonuc-II-like"/>
</dbReference>
<evidence type="ECO:0000313" key="2">
    <source>
        <dbReference type="EMBL" id="TWU00855.1"/>
    </source>
</evidence>
<proteinExistence type="predicted"/>
<dbReference type="Proteomes" id="UP000320176">
    <property type="component" value="Unassembled WGS sequence"/>
</dbReference>
<dbReference type="PANTHER" id="PTHR36558">
    <property type="entry name" value="GLR1098 PROTEIN"/>
    <property type="match status" value="1"/>
</dbReference>
<evidence type="ECO:0000259" key="1">
    <source>
        <dbReference type="Pfam" id="PF05685"/>
    </source>
</evidence>
<dbReference type="InterPro" id="IPR012296">
    <property type="entry name" value="Nuclease_put_TT1808"/>
</dbReference>
<sequence>MSAAIKYAPRYTIVVCGAVPSRHLEQAPALIAEILSPSTRQNDLTYKRELCASRKVGTYLIVDPDTKTVEQLSLGKDGGYETVAVSSRLTFTLCGACEIEIGVESLFSD</sequence>
<dbReference type="InterPro" id="IPR008538">
    <property type="entry name" value="Uma2"/>
</dbReference>
<dbReference type="SUPFAM" id="SSF52980">
    <property type="entry name" value="Restriction endonuclease-like"/>
    <property type="match status" value="1"/>
</dbReference>
<dbReference type="PANTHER" id="PTHR36558:SF1">
    <property type="entry name" value="RESTRICTION ENDONUCLEASE DOMAIN-CONTAINING PROTEIN-RELATED"/>
    <property type="match status" value="1"/>
</dbReference>
<dbReference type="Gene3D" id="3.90.1570.10">
    <property type="entry name" value="tt1808, chain A"/>
    <property type="match status" value="1"/>
</dbReference>
<evidence type="ECO:0000313" key="3">
    <source>
        <dbReference type="Proteomes" id="UP000320176"/>
    </source>
</evidence>